<keyword evidence="10" id="KW-1185">Reference proteome</keyword>
<reference evidence="9 10" key="1">
    <citation type="submission" date="2018-03" db="EMBL/GenBank/DDBJ databases">
        <title>Genomic Encyclopedia of Archaeal and Bacterial Type Strains, Phase II (KMG-II): from individual species to whole genera.</title>
        <authorList>
            <person name="Goeker M."/>
        </authorList>
    </citation>
    <scope>NUCLEOTIDE SEQUENCE [LARGE SCALE GENOMIC DNA]</scope>
    <source>
        <strain evidence="9 10">DSM 101533</strain>
    </source>
</reference>
<evidence type="ECO:0000313" key="9">
    <source>
        <dbReference type="EMBL" id="PRY78396.1"/>
    </source>
</evidence>
<feature type="domain" description="Aldehyde dehydrogenase" evidence="8">
    <location>
        <begin position="26"/>
        <end position="434"/>
    </location>
</feature>
<dbReference type="InterPro" id="IPR012394">
    <property type="entry name" value="Aldehyde_DH_NAD(P)"/>
</dbReference>
<dbReference type="InterPro" id="IPR016161">
    <property type="entry name" value="Ald_DH/histidinol_DH"/>
</dbReference>
<proteinExistence type="inferred from homology"/>
<evidence type="ECO:0000256" key="1">
    <source>
        <dbReference type="ARBA" id="ARBA00009986"/>
    </source>
</evidence>
<dbReference type="PANTHER" id="PTHR43570">
    <property type="entry name" value="ALDEHYDE DEHYDROGENASE"/>
    <property type="match status" value="1"/>
</dbReference>
<dbReference type="RefSeq" id="WP_106356879.1">
    <property type="nucleotide sequence ID" value="NZ_PVTP01000004.1"/>
</dbReference>
<dbReference type="InterPro" id="IPR015590">
    <property type="entry name" value="Aldehyde_DH_dom"/>
</dbReference>
<dbReference type="Proteomes" id="UP000238007">
    <property type="component" value="Unassembled WGS sequence"/>
</dbReference>
<evidence type="ECO:0000256" key="5">
    <source>
        <dbReference type="PIRSR" id="PIRSR036492-1"/>
    </source>
</evidence>
<dbReference type="PROSITE" id="PS00687">
    <property type="entry name" value="ALDEHYDE_DEHYDR_GLU"/>
    <property type="match status" value="1"/>
</dbReference>
<dbReference type="GO" id="GO:0006081">
    <property type="term" value="P:aldehyde metabolic process"/>
    <property type="evidence" value="ECO:0007669"/>
    <property type="project" value="InterPro"/>
</dbReference>
<evidence type="ECO:0000256" key="3">
    <source>
        <dbReference type="ARBA" id="ARBA00023027"/>
    </source>
</evidence>
<feature type="active site" evidence="5">
    <location>
        <position position="249"/>
    </location>
</feature>
<organism evidence="9 10">
    <name type="scientific">Yoonia maritima</name>
    <dbReference type="NCBI Taxonomy" id="1435347"/>
    <lineage>
        <taxon>Bacteria</taxon>
        <taxon>Pseudomonadati</taxon>
        <taxon>Pseudomonadota</taxon>
        <taxon>Alphaproteobacteria</taxon>
        <taxon>Rhodobacterales</taxon>
        <taxon>Paracoccaceae</taxon>
        <taxon>Yoonia</taxon>
    </lineage>
</organism>
<keyword evidence="2 4" id="KW-0560">Oxidoreductase</keyword>
<dbReference type="Gene3D" id="3.40.309.10">
    <property type="entry name" value="Aldehyde Dehydrogenase, Chain A, domain 2"/>
    <property type="match status" value="1"/>
</dbReference>
<dbReference type="PROSITE" id="PS00070">
    <property type="entry name" value="ALDEHYDE_DEHYDR_CYS"/>
    <property type="match status" value="1"/>
</dbReference>
<dbReference type="PANTHER" id="PTHR43570:SF20">
    <property type="entry name" value="ALDEHYDE DEHYDROGENASE ALDX-RELATED"/>
    <property type="match status" value="1"/>
</dbReference>
<feature type="active site" evidence="5 6">
    <location>
        <position position="215"/>
    </location>
</feature>
<evidence type="ECO:0000256" key="2">
    <source>
        <dbReference type="ARBA" id="ARBA00023002"/>
    </source>
</evidence>
<gene>
    <name evidence="9" type="ORF">CLV80_104365</name>
</gene>
<evidence type="ECO:0000256" key="6">
    <source>
        <dbReference type="PROSITE-ProRule" id="PRU10007"/>
    </source>
</evidence>
<dbReference type="GO" id="GO:0004029">
    <property type="term" value="F:aldehyde dehydrogenase (NAD+) activity"/>
    <property type="evidence" value="ECO:0007669"/>
    <property type="project" value="TreeGrafter"/>
</dbReference>
<comment type="caution">
    <text evidence="9">The sequence shown here is derived from an EMBL/GenBank/DDBJ whole genome shotgun (WGS) entry which is preliminary data.</text>
</comment>
<dbReference type="Gene3D" id="3.40.605.10">
    <property type="entry name" value="Aldehyde Dehydrogenase, Chain A, domain 1"/>
    <property type="match status" value="1"/>
</dbReference>
<dbReference type="PIRSF" id="PIRSF036492">
    <property type="entry name" value="ALDH"/>
    <property type="match status" value="1"/>
</dbReference>
<accession>A0A2T0W0Q6</accession>
<evidence type="ECO:0000256" key="4">
    <source>
        <dbReference type="PIRNR" id="PIRNR036492"/>
    </source>
</evidence>
<dbReference type="Pfam" id="PF00171">
    <property type="entry name" value="Aldedh"/>
    <property type="match status" value="1"/>
</dbReference>
<dbReference type="EMBL" id="PVTP01000004">
    <property type="protein sequence ID" value="PRY78396.1"/>
    <property type="molecule type" value="Genomic_DNA"/>
</dbReference>
<dbReference type="FunFam" id="3.40.309.10:FF:000003">
    <property type="entry name" value="Aldehyde dehydrogenase"/>
    <property type="match status" value="1"/>
</dbReference>
<comment type="similarity">
    <text evidence="1 4 7">Belongs to the aldehyde dehydrogenase family.</text>
</comment>
<dbReference type="FunFam" id="3.40.605.10:FF:000004">
    <property type="entry name" value="Aldehyde dehydrogenase"/>
    <property type="match status" value="1"/>
</dbReference>
<sequence>MTEQPTDPAEIFDAQAALVPDRRVSFDFSARRDALLRLKQAIIAREGAIIEAIGADFGKHPVEVRLTEIVPIYQEIGDALRHLRRWMRPKRVMPGLTMFGTSGRIQPTPKGTSLIIAPWNFPFMLALGPLVSALAAGCSAVIKPSEMTPATSAVIADVIAEAFEPDLVAVVQGGPDVANALLEQPFDHIFFTGSPAVGKIVMAAAAKTLASVTLELGGKSPVVVGPEANVHKAAKWIAWGRFINAGQTCVAPDHVYVHESIHDALADALRARITKMYGTDPTQSPALAKIINPRHWARLTGLIADAEGKGATRAIGTSDEASRKISPTILLDTQPDMEISREEIFGPVLPLIKYSDLSDVIGQINDAPHPLALYVFGDAETADRVTNGTTSGSVGVNLTILPVIHPNLPFGGVGNSGMGAAHGKAGFDAFSHLRPVLQNRFIALPMIFPPYTSRVEKLSKFLLRFVGR</sequence>
<dbReference type="OrthoDB" id="9812625at2"/>
<protein>
    <recommendedName>
        <fullName evidence="4">Aldehyde dehydrogenase</fullName>
    </recommendedName>
</protein>
<dbReference type="InterPro" id="IPR016162">
    <property type="entry name" value="Ald_DH_N"/>
</dbReference>
<dbReference type="AlphaFoldDB" id="A0A2T0W0Q6"/>
<keyword evidence="3" id="KW-0520">NAD</keyword>
<dbReference type="SUPFAM" id="SSF53720">
    <property type="entry name" value="ALDH-like"/>
    <property type="match status" value="1"/>
</dbReference>
<evidence type="ECO:0000256" key="7">
    <source>
        <dbReference type="RuleBase" id="RU003345"/>
    </source>
</evidence>
<dbReference type="InterPro" id="IPR016163">
    <property type="entry name" value="Ald_DH_C"/>
</dbReference>
<evidence type="ECO:0000313" key="10">
    <source>
        <dbReference type="Proteomes" id="UP000238007"/>
    </source>
</evidence>
<dbReference type="InterPro" id="IPR016160">
    <property type="entry name" value="Ald_DH_CS_CYS"/>
</dbReference>
<name>A0A2T0W0Q6_9RHOB</name>
<evidence type="ECO:0000259" key="8">
    <source>
        <dbReference type="Pfam" id="PF00171"/>
    </source>
</evidence>
<dbReference type="GO" id="GO:0005737">
    <property type="term" value="C:cytoplasm"/>
    <property type="evidence" value="ECO:0007669"/>
    <property type="project" value="TreeGrafter"/>
</dbReference>
<dbReference type="InterPro" id="IPR029510">
    <property type="entry name" value="Ald_DH_CS_GLU"/>
</dbReference>